<dbReference type="InterPro" id="IPR009097">
    <property type="entry name" value="Cyclic_Pdiesterase"/>
</dbReference>
<accession>A0A3G8Y9B8</accession>
<evidence type="ECO:0000313" key="2">
    <source>
        <dbReference type="Proteomes" id="UP000276417"/>
    </source>
</evidence>
<gene>
    <name evidence="1" type="ORF">EHF33_03680</name>
</gene>
<sequence>MTDFPDAARFAVYLVPPASSPFYQLGSQLLGYDVRAQQVLPLPEFLHPEWQESAAPYGFHLTVVEGFYTDPDRLSAIEKEAKLCLGCFSPGADLTLGGGHLAVWEDGRVWVQRFEASPDFLMLHTLLSARLAPFVTASPFDAEVAAGKWQRPFEVARMQLLRTPRGLDTYQPHFTLVQPYGGHDPDGLWARLEALTQPFERLEVGSLALCVKPAENTHWHIQAEWPLPLT</sequence>
<dbReference type="EMBL" id="CP034183">
    <property type="protein sequence ID" value="AZI41962.1"/>
    <property type="molecule type" value="Genomic_DNA"/>
</dbReference>
<reference evidence="1 2" key="1">
    <citation type="submission" date="2018-11" db="EMBL/GenBank/DDBJ databases">
        <title>Deinococcus shelandsis sp. nov., isolated from South Shetland Islands soil of Antarctica.</title>
        <authorList>
            <person name="Tian J."/>
        </authorList>
    </citation>
    <scope>NUCLEOTIDE SEQUENCE [LARGE SCALE GENOMIC DNA]</scope>
    <source>
        <strain evidence="1 2">S14-83T</strain>
    </source>
</reference>
<evidence type="ECO:0008006" key="3">
    <source>
        <dbReference type="Google" id="ProtNLM"/>
    </source>
</evidence>
<dbReference type="KEGG" id="dph:EHF33_03680"/>
<name>A0A3G8Y9B8_9DEIO</name>
<dbReference type="Proteomes" id="UP000276417">
    <property type="component" value="Chromosome 1"/>
</dbReference>
<dbReference type="RefSeq" id="WP_124867995.1">
    <property type="nucleotide sequence ID" value="NZ_CP034183.1"/>
</dbReference>
<dbReference type="SUPFAM" id="SSF55144">
    <property type="entry name" value="LigT-like"/>
    <property type="match status" value="1"/>
</dbReference>
<evidence type="ECO:0000313" key="1">
    <source>
        <dbReference type="EMBL" id="AZI41962.1"/>
    </source>
</evidence>
<proteinExistence type="predicted"/>
<keyword evidence="2" id="KW-1185">Reference proteome</keyword>
<organism evidence="1 2">
    <name type="scientific">Deinococcus psychrotolerans</name>
    <dbReference type="NCBI Taxonomy" id="2489213"/>
    <lineage>
        <taxon>Bacteria</taxon>
        <taxon>Thermotogati</taxon>
        <taxon>Deinococcota</taxon>
        <taxon>Deinococci</taxon>
        <taxon>Deinococcales</taxon>
        <taxon>Deinococcaceae</taxon>
        <taxon>Deinococcus</taxon>
    </lineage>
</organism>
<dbReference type="Gene3D" id="3.90.1140.10">
    <property type="entry name" value="Cyclic phosphodiesterase"/>
    <property type="match status" value="1"/>
</dbReference>
<dbReference type="OrthoDB" id="61559at2"/>
<dbReference type="AlphaFoldDB" id="A0A3G8Y9B8"/>
<protein>
    <recommendedName>
        <fullName evidence="3">2'-5' RNA ligase</fullName>
    </recommendedName>
</protein>